<evidence type="ECO:0000313" key="3">
    <source>
        <dbReference type="Proteomes" id="UP000467700"/>
    </source>
</evidence>
<dbReference type="AlphaFoldDB" id="A0A8S0VYF7"/>
<reference evidence="2 3" key="1">
    <citation type="submission" date="2020-01" db="EMBL/GenBank/DDBJ databases">
        <authorList>
            <person name="Gupta K D."/>
        </authorList>
    </citation>
    <scope>NUCLEOTIDE SEQUENCE [LARGE SCALE GENOMIC DNA]</scope>
</reference>
<organism evidence="2 3">
    <name type="scientific">Cyclocybe aegerita</name>
    <name type="common">Black poplar mushroom</name>
    <name type="synonym">Agrocybe aegerita</name>
    <dbReference type="NCBI Taxonomy" id="1973307"/>
    <lineage>
        <taxon>Eukaryota</taxon>
        <taxon>Fungi</taxon>
        <taxon>Dikarya</taxon>
        <taxon>Basidiomycota</taxon>
        <taxon>Agaricomycotina</taxon>
        <taxon>Agaricomycetes</taxon>
        <taxon>Agaricomycetidae</taxon>
        <taxon>Agaricales</taxon>
        <taxon>Agaricineae</taxon>
        <taxon>Bolbitiaceae</taxon>
        <taxon>Cyclocybe</taxon>
    </lineage>
</organism>
<dbReference type="PANTHER" id="PTHR48081">
    <property type="entry name" value="AB HYDROLASE SUPERFAMILY PROTEIN C4A8.06C"/>
    <property type="match status" value="1"/>
</dbReference>
<dbReference type="Gene3D" id="3.40.50.1820">
    <property type="entry name" value="alpha/beta hydrolase"/>
    <property type="match status" value="1"/>
</dbReference>
<keyword evidence="1" id="KW-0378">Hydrolase</keyword>
<dbReference type="PANTHER" id="PTHR48081:SF31">
    <property type="entry name" value="STERYL ACETYL HYDROLASE MUG81-RELATED"/>
    <property type="match status" value="1"/>
</dbReference>
<protein>
    <recommendedName>
        <fullName evidence="4">Alpha/beta hydrolase fold-3 domain-containing protein</fullName>
    </recommendedName>
</protein>
<accession>A0A8S0VYF7</accession>
<dbReference type="Pfam" id="PF10340">
    <property type="entry name" value="Say1_Mug180"/>
    <property type="match status" value="1"/>
</dbReference>
<dbReference type="GO" id="GO:0016787">
    <property type="term" value="F:hydrolase activity"/>
    <property type="evidence" value="ECO:0007669"/>
    <property type="project" value="UniProtKB-KW"/>
</dbReference>
<dbReference type="SUPFAM" id="SSF53474">
    <property type="entry name" value="alpha/beta-Hydrolases"/>
    <property type="match status" value="1"/>
</dbReference>
<evidence type="ECO:0008006" key="4">
    <source>
        <dbReference type="Google" id="ProtNLM"/>
    </source>
</evidence>
<sequence>MPMTAPSLLDYTRLGLATAAQPVVVLWRLASSPFTSYEKKKPWRRVVYDASFRWIVYTQRMDLLGYIMGPSVTTYEKYMKKHLLEARVQDVEDAKLLWVGERDPERVILYLHGGGFLFPLADYSLDFWGYVRKELTRTGCKGVAIAVLDYTLVTSAGYPTQLRQSIAAVKQLLADGIKPENIVLTGDSAGGNLVIQLLLHQLHPVEGLQELPPDIKFGGAYMMSPWTDLLPRGGVASYKENPKWDIVAAPKLAYFGRAYLDRVREEKDLKYIDAHYAPDRWYDGVGNIVDKVLITAGGAESLRDDIVRFADRFGKAHGNTKIVIDKFGVHDDPFLDFYAGETKQLSELTPIILEWIKEAFEIA</sequence>
<dbReference type="EMBL" id="CACVBS010000035">
    <property type="protein sequence ID" value="CAA7262321.1"/>
    <property type="molecule type" value="Genomic_DNA"/>
</dbReference>
<evidence type="ECO:0000313" key="2">
    <source>
        <dbReference type="EMBL" id="CAA7262321.1"/>
    </source>
</evidence>
<gene>
    <name evidence="2" type="ORF">AAE3_LOCUS4286</name>
</gene>
<dbReference type="Proteomes" id="UP000467700">
    <property type="component" value="Unassembled WGS sequence"/>
</dbReference>
<dbReference type="InterPro" id="IPR050300">
    <property type="entry name" value="GDXG_lipolytic_enzyme"/>
</dbReference>
<proteinExistence type="predicted"/>
<comment type="caution">
    <text evidence="2">The sequence shown here is derived from an EMBL/GenBank/DDBJ whole genome shotgun (WGS) entry which is preliminary data.</text>
</comment>
<dbReference type="InterPro" id="IPR019436">
    <property type="entry name" value="Say1-like"/>
</dbReference>
<evidence type="ECO:0000256" key="1">
    <source>
        <dbReference type="ARBA" id="ARBA00022801"/>
    </source>
</evidence>
<name>A0A8S0VYF7_CYCAE</name>
<dbReference type="InterPro" id="IPR029058">
    <property type="entry name" value="AB_hydrolase_fold"/>
</dbReference>
<keyword evidence="3" id="KW-1185">Reference proteome</keyword>
<dbReference type="OrthoDB" id="2152029at2759"/>